<dbReference type="EMBL" id="RWGY01000029">
    <property type="protein sequence ID" value="TVU18967.1"/>
    <property type="molecule type" value="Genomic_DNA"/>
</dbReference>
<accession>A0A5J9U663</accession>
<dbReference type="Gramene" id="TVU18967">
    <property type="protein sequence ID" value="TVU18967"/>
    <property type="gene ID" value="EJB05_35090"/>
</dbReference>
<feature type="region of interest" description="Disordered" evidence="2">
    <location>
        <begin position="291"/>
        <end position="342"/>
    </location>
</feature>
<feature type="compositionally biased region" description="Basic and acidic residues" evidence="2">
    <location>
        <begin position="325"/>
        <end position="335"/>
    </location>
</feature>
<organism evidence="3 4">
    <name type="scientific">Eragrostis curvula</name>
    <name type="common">weeping love grass</name>
    <dbReference type="NCBI Taxonomy" id="38414"/>
    <lineage>
        <taxon>Eukaryota</taxon>
        <taxon>Viridiplantae</taxon>
        <taxon>Streptophyta</taxon>
        <taxon>Embryophyta</taxon>
        <taxon>Tracheophyta</taxon>
        <taxon>Spermatophyta</taxon>
        <taxon>Magnoliopsida</taxon>
        <taxon>Liliopsida</taxon>
        <taxon>Poales</taxon>
        <taxon>Poaceae</taxon>
        <taxon>PACMAD clade</taxon>
        <taxon>Chloridoideae</taxon>
        <taxon>Eragrostideae</taxon>
        <taxon>Eragrostidinae</taxon>
        <taxon>Eragrostis</taxon>
    </lineage>
</organism>
<proteinExistence type="predicted"/>
<keyword evidence="4" id="KW-1185">Reference proteome</keyword>
<evidence type="ECO:0000313" key="3">
    <source>
        <dbReference type="EMBL" id="TVU18967.1"/>
    </source>
</evidence>
<name>A0A5J9U663_9POAL</name>
<dbReference type="AlphaFoldDB" id="A0A5J9U663"/>
<feature type="non-terminal residue" evidence="3">
    <location>
        <position position="1"/>
    </location>
</feature>
<keyword evidence="1" id="KW-0175">Coiled coil</keyword>
<protein>
    <submittedName>
        <fullName evidence="3">Uncharacterized protein</fullName>
    </submittedName>
</protein>
<feature type="region of interest" description="Disordered" evidence="2">
    <location>
        <begin position="239"/>
        <end position="258"/>
    </location>
</feature>
<feature type="region of interest" description="Disordered" evidence="2">
    <location>
        <begin position="1"/>
        <end position="92"/>
    </location>
</feature>
<feature type="coiled-coil region" evidence="1">
    <location>
        <begin position="376"/>
        <end position="422"/>
    </location>
</feature>
<evidence type="ECO:0000313" key="4">
    <source>
        <dbReference type="Proteomes" id="UP000324897"/>
    </source>
</evidence>
<reference evidence="3 4" key="1">
    <citation type="journal article" date="2019" name="Sci. Rep.">
        <title>A high-quality genome of Eragrostis curvula grass provides insights into Poaceae evolution and supports new strategies to enhance forage quality.</title>
        <authorList>
            <person name="Carballo J."/>
            <person name="Santos B.A.C.M."/>
            <person name="Zappacosta D."/>
            <person name="Garbus I."/>
            <person name="Selva J.P."/>
            <person name="Gallo C.A."/>
            <person name="Diaz A."/>
            <person name="Albertini E."/>
            <person name="Caccamo M."/>
            <person name="Echenique V."/>
        </authorList>
    </citation>
    <scope>NUCLEOTIDE SEQUENCE [LARGE SCALE GENOMIC DNA]</scope>
    <source>
        <strain evidence="4">cv. Victoria</strain>
        <tissue evidence="3">Leaf</tissue>
    </source>
</reference>
<evidence type="ECO:0000256" key="2">
    <source>
        <dbReference type="SAM" id="MobiDB-lite"/>
    </source>
</evidence>
<gene>
    <name evidence="3" type="ORF">EJB05_35090</name>
</gene>
<dbReference type="Proteomes" id="UP000324897">
    <property type="component" value="Chromosome 7"/>
</dbReference>
<feature type="compositionally biased region" description="Gly residues" evidence="2">
    <location>
        <begin position="26"/>
        <end position="57"/>
    </location>
</feature>
<feature type="compositionally biased region" description="Polar residues" evidence="2">
    <location>
        <begin position="12"/>
        <end position="22"/>
    </location>
</feature>
<feature type="compositionally biased region" description="Acidic residues" evidence="2">
    <location>
        <begin position="292"/>
        <end position="303"/>
    </location>
</feature>
<comment type="caution">
    <text evidence="3">The sequence shown here is derived from an EMBL/GenBank/DDBJ whole genome shotgun (WGS) entry which is preliminary data.</text>
</comment>
<dbReference type="PANTHER" id="PTHR45125">
    <property type="entry name" value="F21J9.4-RELATED"/>
    <property type="match status" value="1"/>
</dbReference>
<dbReference type="PANTHER" id="PTHR45125:SF28">
    <property type="entry name" value="OS02G0603500 PROTEIN"/>
    <property type="match status" value="1"/>
</dbReference>
<sequence length="434" mass="47061">MAGRGGHVGATPSRSGKGTASDLTHGGKGTASRGGKGTTSRGGKGTASRGGKGGASLGGHQMADGVAPRGTVADGDAPRATAADGVAASVVPSTDQEWLASAQSSGDGHVPAHLQFRNVLESQVPTNDDDFHVFDDMSQSDDGYTGLMNDAIGIDDFATPLEEHEEQPEDDIEDDEVVEIQKSGWKRGGNYSMQEDEALVSAWENVTTDPVIGKDQPGASYWQRISDYYDSNVKVPSSRTLGSLSHRKMSPKSCTSKGSQMDEALQCFIVGKCSNTMRSGSIEIKKRGSSDLEFDDYGDDDEESGRSTTPSSDWPANKRPPGRKISKERMKRGGGEGDVFQSAVQDIIVTKKELEASRKEDKHTKIEADNQWREYIKTVEERKMAIEQERLRVQEEEAIARKEEASARKEEAIAKKMKQEMKIMFMDISGLDDQ</sequence>
<evidence type="ECO:0000256" key="1">
    <source>
        <dbReference type="SAM" id="Coils"/>
    </source>
</evidence>